<feature type="non-terminal residue" evidence="2">
    <location>
        <position position="1"/>
    </location>
</feature>
<dbReference type="EMBL" id="BART01012933">
    <property type="protein sequence ID" value="GAG87167.1"/>
    <property type="molecule type" value="Genomic_DNA"/>
</dbReference>
<dbReference type="GO" id="GO:0016787">
    <property type="term" value="F:hydrolase activity"/>
    <property type="evidence" value="ECO:0007669"/>
    <property type="project" value="InterPro"/>
</dbReference>
<organism evidence="2">
    <name type="scientific">marine sediment metagenome</name>
    <dbReference type="NCBI Taxonomy" id="412755"/>
    <lineage>
        <taxon>unclassified sequences</taxon>
        <taxon>metagenomes</taxon>
        <taxon>ecological metagenomes</taxon>
    </lineage>
</organism>
<reference evidence="2" key="1">
    <citation type="journal article" date="2014" name="Front. Microbiol.">
        <title>High frequency of phylogenetically diverse reductive dehalogenase-homologous genes in deep subseafloor sedimentary metagenomes.</title>
        <authorList>
            <person name="Kawai M."/>
            <person name="Futagami T."/>
            <person name="Toyoda A."/>
            <person name="Takaki Y."/>
            <person name="Nishi S."/>
            <person name="Hori S."/>
            <person name="Arai W."/>
            <person name="Tsubouchi T."/>
            <person name="Morono Y."/>
            <person name="Uchiyama I."/>
            <person name="Ito T."/>
            <person name="Fujiyama A."/>
            <person name="Inagaki F."/>
            <person name="Takami H."/>
        </authorList>
    </citation>
    <scope>NUCLEOTIDE SEQUENCE</scope>
    <source>
        <strain evidence="2">Expedition CK06-06</strain>
    </source>
</reference>
<accession>X1C1E6</accession>
<protein>
    <recommendedName>
        <fullName evidence="1">Xaa-Pro dipeptidyl-peptidase-like domain-containing protein</fullName>
    </recommendedName>
</protein>
<gene>
    <name evidence="2" type="ORF">S01H4_26723</name>
</gene>
<dbReference type="AlphaFoldDB" id="X1C1E6"/>
<sequence length="257" mass="29365">GRIASSGPSALCLNQYYYAGMAPEGLVAQQLWFGTPEMYDHAIYQGSYHKSSVEDWIESTAPENFEYQINTVLSYMPKNDTLYNTTSLAIPIGPTYSNISVAAIHVGGWYDHFLQGTLDGYIGYDDYSTTKAQGKQKLIMGPWTHVNLFDSTKQGELTYPTNSRGFDLAFLWEQSVLDYALLDIPTNWNNERVAYYLMGDVDNSSGKWNYWRYAYDWPLDHIDDKWYFTSTGGIINSTLPNHRDNEDLLLVRLLMQS</sequence>
<evidence type="ECO:0000313" key="2">
    <source>
        <dbReference type="EMBL" id="GAG87167.1"/>
    </source>
</evidence>
<dbReference type="InterPro" id="IPR000383">
    <property type="entry name" value="Xaa-Pro-like_dom"/>
</dbReference>
<dbReference type="InterPro" id="IPR029058">
    <property type="entry name" value="AB_hydrolase_fold"/>
</dbReference>
<evidence type="ECO:0000259" key="1">
    <source>
        <dbReference type="Pfam" id="PF02129"/>
    </source>
</evidence>
<feature type="non-terminal residue" evidence="2">
    <location>
        <position position="257"/>
    </location>
</feature>
<feature type="domain" description="Xaa-Pro dipeptidyl-peptidase-like" evidence="1">
    <location>
        <begin position="1"/>
        <end position="147"/>
    </location>
</feature>
<proteinExistence type="predicted"/>
<comment type="caution">
    <text evidence="2">The sequence shown here is derived from an EMBL/GenBank/DDBJ whole genome shotgun (WGS) entry which is preliminary data.</text>
</comment>
<dbReference type="Pfam" id="PF02129">
    <property type="entry name" value="Peptidase_S15"/>
    <property type="match status" value="1"/>
</dbReference>
<dbReference type="Gene3D" id="3.40.50.1820">
    <property type="entry name" value="alpha/beta hydrolase"/>
    <property type="match status" value="1"/>
</dbReference>
<name>X1C1E6_9ZZZZ</name>